<keyword evidence="2" id="KW-0812">Transmembrane</keyword>
<dbReference type="FunCoup" id="A0A059B4K9">
    <property type="interactions" value="646"/>
</dbReference>
<protein>
    <submittedName>
        <fullName evidence="3">Uncharacterized protein</fullName>
    </submittedName>
</protein>
<reference evidence="3" key="1">
    <citation type="submission" date="2013-07" db="EMBL/GenBank/DDBJ databases">
        <title>The genome of Eucalyptus grandis.</title>
        <authorList>
            <person name="Schmutz J."/>
            <person name="Hayes R."/>
            <person name="Myburg A."/>
            <person name="Tuskan G."/>
            <person name="Grattapaglia D."/>
            <person name="Rokhsar D.S."/>
        </authorList>
    </citation>
    <scope>NUCLEOTIDE SEQUENCE</scope>
    <source>
        <tissue evidence="3">Leaf extractions</tissue>
    </source>
</reference>
<feature type="region of interest" description="Disordered" evidence="1">
    <location>
        <begin position="20"/>
        <end position="40"/>
    </location>
</feature>
<dbReference type="AlphaFoldDB" id="A0A059B4K9"/>
<name>A0A059B4K9_EUCGR</name>
<dbReference type="STRING" id="71139.A0A059B4K9"/>
<dbReference type="InParanoid" id="A0A059B4K9"/>
<proteinExistence type="predicted"/>
<sequence length="450" mass="50092">MPTFTSIALDRLLEPGAFKPIDEAADTSRPAPNAKPPKPNIVLESKLARCNSAPAIERNIQLPRLVPSLYATPEVTPLPDSPSSLPSSSPYIINHKRRGPRLQKSFSLDSASSHHKVRDEEKSNGNMKDEGTTCLASEDDVAVASKFYKQIADRHVTGVDESEVASCKDFKNRVLDAGTGSLGCQIVEENVSAKPVALATEIEGNSDNLCHPWDSFCPTGNTDAEENGTTEYSLKSETPAVEFFDAWEELSSEGGMLCSRRDLEEELREIRLSLLMEIDKRKQTEGALANLQSQWQRIKHVLSSMGLTLHACPDMACEQLDVDSFEELSQRVFLARFVSNAIGRGIAKAEVELEVEAQVKEKNFEIVRLLERLNYYETVNHEMSQRNQEAFEMARRLKQRRKGRQRWIWRSIAGVISLGTAVLVWSYLPTGQRSSTTSHSLATGQSNEAK</sequence>
<feature type="compositionally biased region" description="Low complexity" evidence="1">
    <location>
        <begin position="77"/>
        <end position="90"/>
    </location>
</feature>
<accession>A0A059B4K9</accession>
<dbReference type="OrthoDB" id="1923043at2759"/>
<evidence type="ECO:0000313" key="3">
    <source>
        <dbReference type="EMBL" id="KCW60595.1"/>
    </source>
</evidence>
<evidence type="ECO:0000256" key="1">
    <source>
        <dbReference type="SAM" id="MobiDB-lite"/>
    </source>
</evidence>
<keyword evidence="2" id="KW-0472">Membrane</keyword>
<dbReference type="KEGG" id="egr:104414697"/>
<feature type="transmembrane region" description="Helical" evidence="2">
    <location>
        <begin position="407"/>
        <end position="428"/>
    </location>
</feature>
<feature type="compositionally biased region" description="Basic and acidic residues" evidence="1">
    <location>
        <begin position="117"/>
        <end position="131"/>
    </location>
</feature>
<dbReference type="PANTHER" id="PTHR35490:SF2">
    <property type="entry name" value="BACTERIOPHAGE N4 ADSORPTION B PROTEIN"/>
    <property type="match status" value="1"/>
</dbReference>
<gene>
    <name evidence="3" type="ORF">EUGRSUZ_H03321</name>
</gene>
<evidence type="ECO:0000256" key="2">
    <source>
        <dbReference type="SAM" id="Phobius"/>
    </source>
</evidence>
<dbReference type="PANTHER" id="PTHR35490">
    <property type="entry name" value="BACTERIOPHAGE N4 ADSORPTION B PROTEIN"/>
    <property type="match status" value="1"/>
</dbReference>
<keyword evidence="2" id="KW-1133">Transmembrane helix</keyword>
<dbReference type="Gramene" id="KCW60595">
    <property type="protein sequence ID" value="KCW60595"/>
    <property type="gene ID" value="EUGRSUZ_H03321"/>
</dbReference>
<dbReference type="EMBL" id="KK198760">
    <property type="protein sequence ID" value="KCW60595.1"/>
    <property type="molecule type" value="Genomic_DNA"/>
</dbReference>
<dbReference type="OMA" id="EQIQTHW"/>
<dbReference type="eggNOG" id="ENOG502QPVC">
    <property type="taxonomic scope" value="Eukaryota"/>
</dbReference>
<feature type="region of interest" description="Disordered" evidence="1">
    <location>
        <begin position="75"/>
        <end position="132"/>
    </location>
</feature>
<organism evidence="3">
    <name type="scientific">Eucalyptus grandis</name>
    <name type="common">Flooded gum</name>
    <dbReference type="NCBI Taxonomy" id="71139"/>
    <lineage>
        <taxon>Eukaryota</taxon>
        <taxon>Viridiplantae</taxon>
        <taxon>Streptophyta</taxon>
        <taxon>Embryophyta</taxon>
        <taxon>Tracheophyta</taxon>
        <taxon>Spermatophyta</taxon>
        <taxon>Magnoliopsida</taxon>
        <taxon>eudicotyledons</taxon>
        <taxon>Gunneridae</taxon>
        <taxon>Pentapetalae</taxon>
        <taxon>rosids</taxon>
        <taxon>malvids</taxon>
        <taxon>Myrtales</taxon>
        <taxon>Myrtaceae</taxon>
        <taxon>Myrtoideae</taxon>
        <taxon>Eucalypteae</taxon>
        <taxon>Eucalyptus</taxon>
    </lineage>
</organism>